<dbReference type="Pfam" id="PF09335">
    <property type="entry name" value="VTT_dom"/>
    <property type="match status" value="1"/>
</dbReference>
<dbReference type="Proteomes" id="UP000823485">
    <property type="component" value="Unassembled WGS sequence"/>
</dbReference>
<keyword evidence="9" id="KW-1185">Reference proteome</keyword>
<evidence type="ECO:0000259" key="7">
    <source>
        <dbReference type="Pfam" id="PF09335"/>
    </source>
</evidence>
<keyword evidence="2 6" id="KW-1003">Cell membrane</keyword>
<comment type="caution">
    <text evidence="8">The sequence shown here is derived from an EMBL/GenBank/DDBJ whole genome shotgun (WGS) entry which is preliminary data.</text>
</comment>
<dbReference type="EMBL" id="JAFBFH010000002">
    <property type="protein sequence ID" value="MBM7713580.1"/>
    <property type="molecule type" value="Genomic_DNA"/>
</dbReference>
<evidence type="ECO:0000256" key="1">
    <source>
        <dbReference type="ARBA" id="ARBA00004651"/>
    </source>
</evidence>
<proteinExistence type="inferred from homology"/>
<comment type="subcellular location">
    <subcellularLocation>
        <location evidence="1 6">Cell membrane</location>
        <topology evidence="1 6">Multi-pass membrane protein</topology>
    </subcellularLocation>
</comment>
<comment type="similarity">
    <text evidence="6">Belongs to the TVP38/TMEM64 family.</text>
</comment>
<organism evidence="8 9">
    <name type="scientific">Siminovitchia thermophila</name>
    <dbReference type="NCBI Taxonomy" id="1245522"/>
    <lineage>
        <taxon>Bacteria</taxon>
        <taxon>Bacillati</taxon>
        <taxon>Bacillota</taxon>
        <taxon>Bacilli</taxon>
        <taxon>Bacillales</taxon>
        <taxon>Bacillaceae</taxon>
        <taxon>Siminovitchia</taxon>
    </lineage>
</organism>
<keyword evidence="5 6" id="KW-0472">Membrane</keyword>
<dbReference type="PANTHER" id="PTHR12677:SF55">
    <property type="entry name" value="UNDECAPRENYL PHOSPHATE TRANSPORTER SAOUHSC_00901-RELATED"/>
    <property type="match status" value="1"/>
</dbReference>
<evidence type="ECO:0000256" key="4">
    <source>
        <dbReference type="ARBA" id="ARBA00022989"/>
    </source>
</evidence>
<feature type="domain" description="VTT" evidence="7">
    <location>
        <begin position="29"/>
        <end position="147"/>
    </location>
</feature>
<reference evidence="8 9" key="1">
    <citation type="submission" date="2021-01" db="EMBL/GenBank/DDBJ databases">
        <title>Genomic Encyclopedia of Type Strains, Phase IV (KMG-IV): sequencing the most valuable type-strain genomes for metagenomic binning, comparative biology and taxonomic classification.</title>
        <authorList>
            <person name="Goeker M."/>
        </authorList>
    </citation>
    <scope>NUCLEOTIDE SEQUENCE [LARGE SCALE GENOMIC DNA]</scope>
    <source>
        <strain evidence="8 9">DSM 105453</strain>
    </source>
</reference>
<name>A0ABS2R2H8_9BACI</name>
<gene>
    <name evidence="8" type="ORF">JOC94_000548</name>
</gene>
<evidence type="ECO:0000256" key="5">
    <source>
        <dbReference type="ARBA" id="ARBA00023136"/>
    </source>
</evidence>
<dbReference type="InterPro" id="IPR015414">
    <property type="entry name" value="TMEM64"/>
</dbReference>
<feature type="transmembrane region" description="Helical" evidence="6">
    <location>
        <begin position="12"/>
        <end position="33"/>
    </location>
</feature>
<sequence>MTEWFPEHQWMAVIISICLNMIIAISGILPSAPVTAGNIIFFGFKTGLLISIIGEAAGAVVSFLLYRKGIRTWFARNKVKNRFLNKLKHTHGVEAAILVIMLRILPFVPSGAVTLAAAYSQMRLLSFSIASTLGKIPSLYIEAYSVDRVLTLTVGWQIGIVFAMIFIFIVYRHWKQKRAD</sequence>
<evidence type="ECO:0000313" key="8">
    <source>
        <dbReference type="EMBL" id="MBM7713580.1"/>
    </source>
</evidence>
<evidence type="ECO:0000256" key="6">
    <source>
        <dbReference type="RuleBase" id="RU366058"/>
    </source>
</evidence>
<protein>
    <recommendedName>
        <fullName evidence="6">TVP38/TMEM64 family membrane protein</fullName>
    </recommendedName>
</protein>
<feature type="transmembrane region" description="Helical" evidence="6">
    <location>
        <begin position="39"/>
        <end position="66"/>
    </location>
</feature>
<evidence type="ECO:0000313" key="9">
    <source>
        <dbReference type="Proteomes" id="UP000823485"/>
    </source>
</evidence>
<comment type="caution">
    <text evidence="6">Lacks conserved residue(s) required for the propagation of feature annotation.</text>
</comment>
<evidence type="ECO:0000256" key="3">
    <source>
        <dbReference type="ARBA" id="ARBA00022692"/>
    </source>
</evidence>
<accession>A0ABS2R2H8</accession>
<dbReference type="InterPro" id="IPR032816">
    <property type="entry name" value="VTT_dom"/>
</dbReference>
<dbReference type="RefSeq" id="WP_328799764.1">
    <property type="nucleotide sequence ID" value="NZ_JAFBFH010000002.1"/>
</dbReference>
<feature type="transmembrane region" description="Helical" evidence="6">
    <location>
        <begin position="149"/>
        <end position="171"/>
    </location>
</feature>
<keyword evidence="4 6" id="KW-1133">Transmembrane helix</keyword>
<evidence type="ECO:0000256" key="2">
    <source>
        <dbReference type="ARBA" id="ARBA00022475"/>
    </source>
</evidence>
<feature type="transmembrane region" description="Helical" evidence="6">
    <location>
        <begin position="95"/>
        <end position="119"/>
    </location>
</feature>
<dbReference type="PANTHER" id="PTHR12677">
    <property type="entry name" value="GOLGI APPARATUS MEMBRANE PROTEIN TVP38-RELATED"/>
    <property type="match status" value="1"/>
</dbReference>
<keyword evidence="3 6" id="KW-0812">Transmembrane</keyword>